<keyword evidence="2" id="KW-1133">Transmembrane helix</keyword>
<protein>
    <submittedName>
        <fullName evidence="3">Uncharacterized protein</fullName>
    </submittedName>
</protein>
<feature type="region of interest" description="Disordered" evidence="1">
    <location>
        <begin position="1"/>
        <end position="50"/>
    </location>
</feature>
<dbReference type="EMBL" id="CAMAPE010000061">
    <property type="protein sequence ID" value="CAH9113477.1"/>
    <property type="molecule type" value="Genomic_DNA"/>
</dbReference>
<proteinExistence type="predicted"/>
<sequence>MEAATPVEASSGDAGRDGDDVSGARGSIDVASGGSVPDVADAGGDDSGAGDGCGPMAEAASYVKTAVIFISIILFALLINTDLFIKGSFVYLTLFSPTEHNITLHSYY</sequence>
<keyword evidence="2" id="KW-0812">Transmembrane</keyword>
<feature type="compositionally biased region" description="Low complexity" evidence="1">
    <location>
        <begin position="21"/>
        <end position="42"/>
    </location>
</feature>
<gene>
    <name evidence="3" type="ORF">CEURO_LOCUS20018</name>
</gene>
<reference evidence="3" key="1">
    <citation type="submission" date="2022-07" db="EMBL/GenBank/DDBJ databases">
        <authorList>
            <person name="Macas J."/>
            <person name="Novak P."/>
            <person name="Neumann P."/>
        </authorList>
    </citation>
    <scope>NUCLEOTIDE SEQUENCE</scope>
</reference>
<accession>A0A9P0ZSG1</accession>
<organism evidence="3 4">
    <name type="scientific">Cuscuta europaea</name>
    <name type="common">European dodder</name>
    <dbReference type="NCBI Taxonomy" id="41803"/>
    <lineage>
        <taxon>Eukaryota</taxon>
        <taxon>Viridiplantae</taxon>
        <taxon>Streptophyta</taxon>
        <taxon>Embryophyta</taxon>
        <taxon>Tracheophyta</taxon>
        <taxon>Spermatophyta</taxon>
        <taxon>Magnoliopsida</taxon>
        <taxon>eudicotyledons</taxon>
        <taxon>Gunneridae</taxon>
        <taxon>Pentapetalae</taxon>
        <taxon>asterids</taxon>
        <taxon>lamiids</taxon>
        <taxon>Solanales</taxon>
        <taxon>Convolvulaceae</taxon>
        <taxon>Cuscuteae</taxon>
        <taxon>Cuscuta</taxon>
        <taxon>Cuscuta subgen. Cuscuta</taxon>
    </lineage>
</organism>
<evidence type="ECO:0000256" key="2">
    <source>
        <dbReference type="SAM" id="Phobius"/>
    </source>
</evidence>
<evidence type="ECO:0000256" key="1">
    <source>
        <dbReference type="SAM" id="MobiDB-lite"/>
    </source>
</evidence>
<dbReference type="AlphaFoldDB" id="A0A9P0ZSG1"/>
<evidence type="ECO:0000313" key="4">
    <source>
        <dbReference type="Proteomes" id="UP001152484"/>
    </source>
</evidence>
<comment type="caution">
    <text evidence="3">The sequence shown here is derived from an EMBL/GenBank/DDBJ whole genome shotgun (WGS) entry which is preliminary data.</text>
</comment>
<keyword evidence="2" id="KW-0472">Membrane</keyword>
<dbReference type="Proteomes" id="UP001152484">
    <property type="component" value="Unassembled WGS sequence"/>
</dbReference>
<evidence type="ECO:0000313" key="3">
    <source>
        <dbReference type="EMBL" id="CAH9113477.1"/>
    </source>
</evidence>
<name>A0A9P0ZSG1_CUSEU</name>
<keyword evidence="4" id="KW-1185">Reference proteome</keyword>
<feature type="transmembrane region" description="Helical" evidence="2">
    <location>
        <begin position="66"/>
        <end position="85"/>
    </location>
</feature>